<feature type="transmembrane region" description="Helical" evidence="5">
    <location>
        <begin position="341"/>
        <end position="361"/>
    </location>
</feature>
<dbReference type="GeneID" id="113399387"/>
<evidence type="ECO:0000256" key="5">
    <source>
        <dbReference type="SAM" id="Phobius"/>
    </source>
</evidence>
<feature type="transmembrane region" description="Helical" evidence="5">
    <location>
        <begin position="94"/>
        <end position="111"/>
    </location>
</feature>
<protein>
    <submittedName>
        <fullName evidence="7">Probable peptidoglycan muropeptide transporter SLC46</fullName>
    </submittedName>
</protein>
<dbReference type="PANTHER" id="PTHR23507:SF39">
    <property type="entry name" value="GH23453P-RELATED"/>
    <property type="match status" value="1"/>
</dbReference>
<feature type="transmembrane region" description="Helical" evidence="5">
    <location>
        <begin position="367"/>
        <end position="388"/>
    </location>
</feature>
<name>A0ABM4AQZ2_VANTA</name>
<keyword evidence="4 5" id="KW-0472">Membrane</keyword>
<feature type="transmembrane region" description="Helical" evidence="5">
    <location>
        <begin position="310"/>
        <end position="332"/>
    </location>
</feature>
<keyword evidence="3 5" id="KW-1133">Transmembrane helix</keyword>
<dbReference type="RefSeq" id="XP_064073712.1">
    <property type="nucleotide sequence ID" value="XM_064217642.1"/>
</dbReference>
<organism evidence="6 7">
    <name type="scientific">Vanessa tameamea</name>
    <name type="common">Kamehameha butterfly</name>
    <dbReference type="NCBI Taxonomy" id="334116"/>
    <lineage>
        <taxon>Eukaryota</taxon>
        <taxon>Metazoa</taxon>
        <taxon>Ecdysozoa</taxon>
        <taxon>Arthropoda</taxon>
        <taxon>Hexapoda</taxon>
        <taxon>Insecta</taxon>
        <taxon>Pterygota</taxon>
        <taxon>Neoptera</taxon>
        <taxon>Endopterygota</taxon>
        <taxon>Lepidoptera</taxon>
        <taxon>Glossata</taxon>
        <taxon>Ditrysia</taxon>
        <taxon>Papilionoidea</taxon>
        <taxon>Nymphalidae</taxon>
        <taxon>Nymphalinae</taxon>
        <taxon>Vanessa</taxon>
    </lineage>
</organism>
<accession>A0ABM4AQZ2</accession>
<comment type="subcellular location">
    <subcellularLocation>
        <location evidence="1">Membrane</location>
        <topology evidence="1">Multi-pass membrane protein</topology>
    </subcellularLocation>
</comment>
<evidence type="ECO:0000313" key="6">
    <source>
        <dbReference type="Proteomes" id="UP001652626"/>
    </source>
</evidence>
<dbReference type="PANTHER" id="PTHR23507">
    <property type="entry name" value="ZGC:174356"/>
    <property type="match status" value="1"/>
</dbReference>
<evidence type="ECO:0000256" key="3">
    <source>
        <dbReference type="ARBA" id="ARBA00022989"/>
    </source>
</evidence>
<feature type="transmembrane region" description="Helical" evidence="5">
    <location>
        <begin position="430"/>
        <end position="452"/>
    </location>
</feature>
<feature type="transmembrane region" description="Helical" evidence="5">
    <location>
        <begin position="214"/>
        <end position="234"/>
    </location>
</feature>
<evidence type="ECO:0000313" key="7">
    <source>
        <dbReference type="RefSeq" id="XP_064073712.1"/>
    </source>
</evidence>
<feature type="transmembrane region" description="Helical" evidence="5">
    <location>
        <begin position="274"/>
        <end position="298"/>
    </location>
</feature>
<dbReference type="Proteomes" id="UP001652626">
    <property type="component" value="Chromosome 18"/>
</dbReference>
<keyword evidence="6" id="KW-1185">Reference proteome</keyword>
<feature type="transmembrane region" description="Helical" evidence="5">
    <location>
        <begin position="146"/>
        <end position="170"/>
    </location>
</feature>
<feature type="transmembrane region" description="Helical" evidence="5">
    <location>
        <begin position="26"/>
        <end position="48"/>
    </location>
</feature>
<gene>
    <name evidence="7" type="primary">LOC113399387</name>
</gene>
<evidence type="ECO:0000256" key="2">
    <source>
        <dbReference type="ARBA" id="ARBA00022692"/>
    </source>
</evidence>
<evidence type="ECO:0000256" key="4">
    <source>
        <dbReference type="ARBA" id="ARBA00023136"/>
    </source>
</evidence>
<dbReference type="SUPFAM" id="SSF103473">
    <property type="entry name" value="MFS general substrate transporter"/>
    <property type="match status" value="1"/>
</dbReference>
<dbReference type="InterPro" id="IPR036259">
    <property type="entry name" value="MFS_trans_sf"/>
</dbReference>
<feature type="transmembrane region" description="Helical" evidence="5">
    <location>
        <begin position="118"/>
        <end position="140"/>
    </location>
</feature>
<feature type="transmembrane region" description="Helical" evidence="5">
    <location>
        <begin position="400"/>
        <end position="418"/>
    </location>
</feature>
<keyword evidence="2 5" id="KW-0812">Transmembrane</keyword>
<feature type="transmembrane region" description="Helical" evidence="5">
    <location>
        <begin position="182"/>
        <end position="208"/>
    </location>
</feature>
<dbReference type="Gene3D" id="1.20.1250.20">
    <property type="entry name" value="MFS general substrate transporter like domains"/>
    <property type="match status" value="1"/>
</dbReference>
<dbReference type="Pfam" id="PF07690">
    <property type="entry name" value="MFS_1"/>
    <property type="match status" value="1"/>
</dbReference>
<evidence type="ECO:0000256" key="1">
    <source>
        <dbReference type="ARBA" id="ARBA00004141"/>
    </source>
</evidence>
<dbReference type="InterPro" id="IPR011701">
    <property type="entry name" value="MFS"/>
</dbReference>
<proteinExistence type="predicted"/>
<reference evidence="7" key="1">
    <citation type="submission" date="2025-08" db="UniProtKB">
        <authorList>
            <consortium name="RefSeq"/>
        </authorList>
    </citation>
    <scope>IDENTIFICATION</scope>
    <source>
        <tissue evidence="7">Whole body</tissue>
    </source>
</reference>
<sequence>MINEDDINSSNELPIPKRSISTTIELPLFLSIVAVTLAGPAISNIILYRTCVHYLNYSVAECEPFLSPVKTNATAQLEEEVQKYSTYVTTVKMVLEYVFPAFLSLFLGVWSDTYGRKLLIVWPLFGLTMTSILLVIFGMMDSLGPWWLILTAVPFSLSGGFVVLFTGAYCYVSDTSSSSSTLLRMTMIDATTSLGTVLGVTCSTHLILKIGNTYLLLLSATISTIAYAFTNIWIRESLNGALQGGVSKILDVLLIKEMVQECLKERPNRQRAQIFLLCLVRVLTVLAVFGTVGLEYLYTRQKLHWSLQEYTKYSAVSTAMLFLGGFFGVVVVQKVLRLGDIVFAIFILISATADNLIKLFAIKSWHMYLSSGVSIFKGLSGPLVRSFLTKTIPVEDVAKVLFLVSTAESICPMIYPVIFNSLYASTLATFPGAIYVLSSSMIVISIVTLGFVQYFSWNRSSANYSPLSYDGI</sequence>